<dbReference type="EMBL" id="BDIP01005470">
    <property type="protein sequence ID" value="GIQ89823.1"/>
    <property type="molecule type" value="Genomic_DNA"/>
</dbReference>
<sequence>ISGGDVIDGENSVEFSFDSGVPLVITPTKTITPTLEAGTASVTSLTATDASVTSLVVDSLTVGTSSEDGDATVYGDLSVTGELSTDELSVSGDLSMGVSSSLTVGTLSLSSEGLSMAPTSGVANDVTISGQDSAISIAGGAVTLQGGEGYQSGGNVLLTSGGFSATSGTMGDIVLDVSCDSAATDCSNGAVRVYGDMTVSGAVSMDSLEATSADIDSLVTESLSVAGVGSDSVSIEYSVSDGAFAITQTGTSDLLLSTGCDGGVCGYVAVDGTLSADSLAVTADLSVGGSLTVDSLTADSVTTGTLSVGSASVSEVASALVVEADVIEIDTDSGVSFSVGGTPVLTSDPNGVTIPLDLDVTGTTTLSTLSTSDVTVGSVGSPASLTVQGTLSVSTLTPSADSAGTLSLTGYSAGNTGGDVEISGGDGLLTGGDVVLSGGAASVGSGTDGIVKVESMAVFTSDVTADSVDVTGTLSAVNLTTDSITVGATGAESLVASSSGEL</sequence>
<evidence type="ECO:0000313" key="2">
    <source>
        <dbReference type="Proteomes" id="UP000265618"/>
    </source>
</evidence>
<accession>A0A9K3D632</accession>
<gene>
    <name evidence="1" type="ORF">KIPB_012406</name>
</gene>
<organism evidence="1 2">
    <name type="scientific">Kipferlia bialata</name>
    <dbReference type="NCBI Taxonomy" id="797122"/>
    <lineage>
        <taxon>Eukaryota</taxon>
        <taxon>Metamonada</taxon>
        <taxon>Carpediemonas-like organisms</taxon>
        <taxon>Kipferlia</taxon>
    </lineage>
</organism>
<proteinExistence type="predicted"/>
<dbReference type="AlphaFoldDB" id="A0A9K3D632"/>
<dbReference type="Proteomes" id="UP000265618">
    <property type="component" value="Unassembled WGS sequence"/>
</dbReference>
<keyword evidence="2" id="KW-1185">Reference proteome</keyword>
<feature type="non-terminal residue" evidence="1">
    <location>
        <position position="1"/>
    </location>
</feature>
<reference evidence="1 2" key="1">
    <citation type="journal article" date="2018" name="PLoS ONE">
        <title>The draft genome of Kipferlia bialata reveals reductive genome evolution in fornicate parasites.</title>
        <authorList>
            <person name="Tanifuji G."/>
            <person name="Takabayashi S."/>
            <person name="Kume K."/>
            <person name="Takagi M."/>
            <person name="Nakayama T."/>
            <person name="Kamikawa R."/>
            <person name="Inagaki Y."/>
            <person name="Hashimoto T."/>
        </authorList>
    </citation>
    <scope>NUCLEOTIDE SEQUENCE [LARGE SCALE GENOMIC DNA]</scope>
    <source>
        <strain evidence="1">NY0173</strain>
    </source>
</reference>
<name>A0A9K3D632_9EUKA</name>
<protein>
    <submittedName>
        <fullName evidence="1">Uncharacterized protein</fullName>
    </submittedName>
</protein>
<evidence type="ECO:0000313" key="1">
    <source>
        <dbReference type="EMBL" id="GIQ89823.1"/>
    </source>
</evidence>
<comment type="caution">
    <text evidence="1">The sequence shown here is derived from an EMBL/GenBank/DDBJ whole genome shotgun (WGS) entry which is preliminary data.</text>
</comment>